<organism evidence="1">
    <name type="scientific">viral metagenome</name>
    <dbReference type="NCBI Taxonomy" id="1070528"/>
    <lineage>
        <taxon>unclassified sequences</taxon>
        <taxon>metagenomes</taxon>
        <taxon>organismal metagenomes</taxon>
    </lineage>
</organism>
<dbReference type="AlphaFoldDB" id="A0A6C0BPH9"/>
<proteinExistence type="predicted"/>
<dbReference type="EMBL" id="MN739208">
    <property type="protein sequence ID" value="QHS93681.1"/>
    <property type="molecule type" value="Genomic_DNA"/>
</dbReference>
<name>A0A6C0BPH9_9ZZZZ</name>
<reference evidence="1" key="1">
    <citation type="journal article" date="2020" name="Nature">
        <title>Giant virus diversity and host interactions through global metagenomics.</title>
        <authorList>
            <person name="Schulz F."/>
            <person name="Roux S."/>
            <person name="Paez-Espino D."/>
            <person name="Jungbluth S."/>
            <person name="Walsh D.A."/>
            <person name="Denef V.J."/>
            <person name="McMahon K.D."/>
            <person name="Konstantinidis K.T."/>
            <person name="Eloe-Fadrosh E.A."/>
            <person name="Kyrpides N.C."/>
            <person name="Woyke T."/>
        </authorList>
    </citation>
    <scope>NUCLEOTIDE SEQUENCE</scope>
    <source>
        <strain evidence="1">GVMAG-M-3300018080-19</strain>
    </source>
</reference>
<sequence length="109" mass="13091">MDRNFARVQKGRTSLEIDCIQVKVDGVYYIPVTKAHWKQWFHKDVDPPLNLSFSSHGSTDVLEFIKRNRLHAIYQSPYQHCRVVPIRKYERLCHKVDVKFTYEEEPTRR</sequence>
<protein>
    <submittedName>
        <fullName evidence="1">Uncharacterized protein</fullName>
    </submittedName>
</protein>
<accession>A0A6C0BPH9</accession>
<evidence type="ECO:0000313" key="1">
    <source>
        <dbReference type="EMBL" id="QHS93681.1"/>
    </source>
</evidence>